<proteinExistence type="predicted"/>
<evidence type="ECO:0000313" key="1">
    <source>
        <dbReference type="EMBL" id="MBB6169928.1"/>
    </source>
</evidence>
<dbReference type="Proteomes" id="UP000588017">
    <property type="component" value="Unassembled WGS sequence"/>
</dbReference>
<evidence type="ECO:0000313" key="2">
    <source>
        <dbReference type="Proteomes" id="UP000588017"/>
    </source>
</evidence>
<comment type="caution">
    <text evidence="1">The sequence shown here is derived from an EMBL/GenBank/DDBJ whole genome shotgun (WGS) entry which is preliminary data.</text>
</comment>
<protein>
    <submittedName>
        <fullName evidence="1">Uncharacterized protein</fullName>
    </submittedName>
</protein>
<dbReference type="EMBL" id="JACHEH010000020">
    <property type="protein sequence ID" value="MBB6169928.1"/>
    <property type="molecule type" value="Genomic_DNA"/>
</dbReference>
<gene>
    <name evidence="1" type="ORF">HNQ73_003591</name>
</gene>
<dbReference type="RefSeq" id="WP_210305402.1">
    <property type="nucleotide sequence ID" value="NZ_BMHX01000019.1"/>
</dbReference>
<reference evidence="1 2" key="1">
    <citation type="submission" date="2020-08" db="EMBL/GenBank/DDBJ databases">
        <title>Genomic Encyclopedia of Type Strains, Phase IV (KMG-IV): sequencing the most valuable type-strain genomes for metagenomic binning, comparative biology and taxonomic classification.</title>
        <authorList>
            <person name="Goeker M."/>
        </authorList>
    </citation>
    <scope>NUCLEOTIDE SEQUENCE [LARGE SCALE GENOMIC DNA]</scope>
    <source>
        <strain evidence="1 2">DSM 101465</strain>
    </source>
</reference>
<organism evidence="1 2">
    <name type="scientific">Chelatococcus composti</name>
    <dbReference type="NCBI Taxonomy" id="1743235"/>
    <lineage>
        <taxon>Bacteria</taxon>
        <taxon>Pseudomonadati</taxon>
        <taxon>Pseudomonadota</taxon>
        <taxon>Alphaproteobacteria</taxon>
        <taxon>Hyphomicrobiales</taxon>
        <taxon>Chelatococcaceae</taxon>
        <taxon>Chelatococcus</taxon>
    </lineage>
</organism>
<keyword evidence="2" id="KW-1185">Reference proteome</keyword>
<accession>A0A841KAM5</accession>
<dbReference type="AlphaFoldDB" id="A0A841KAM5"/>
<dbReference type="InterPro" id="IPR014057">
    <property type="entry name" value="HI1420"/>
</dbReference>
<name>A0A841KAM5_9HYPH</name>
<sequence length="91" mass="9986">MAETRNRTTRNAMAELEAGKGEPFDVAELGREVKFRRYDVVNYLQTEDDIAAYLDAVMEDGDPALIAAALGDVARARAQIATKADSDHQSQ</sequence>
<dbReference type="Pfam" id="PF21716">
    <property type="entry name" value="dnstrm_HI1420"/>
    <property type="match status" value="1"/>
</dbReference>